<dbReference type="AlphaFoldDB" id="A0A3N4LYP8"/>
<protein>
    <submittedName>
        <fullName evidence="1">Uncharacterized protein</fullName>
    </submittedName>
</protein>
<dbReference type="Proteomes" id="UP000267821">
    <property type="component" value="Unassembled WGS sequence"/>
</dbReference>
<dbReference type="EMBL" id="ML121530">
    <property type="protein sequence ID" value="RPB28036.1"/>
    <property type="molecule type" value="Genomic_DNA"/>
</dbReference>
<evidence type="ECO:0000313" key="1">
    <source>
        <dbReference type="EMBL" id="RPB28036.1"/>
    </source>
</evidence>
<keyword evidence="2" id="KW-1185">Reference proteome</keyword>
<accession>A0A3N4LYP8</accession>
<proteinExistence type="predicted"/>
<dbReference type="OrthoDB" id="10289463at2759"/>
<name>A0A3N4LYP8_9PEZI</name>
<reference evidence="1 2" key="1">
    <citation type="journal article" date="2018" name="Nat. Ecol. Evol.">
        <title>Pezizomycetes genomes reveal the molecular basis of ectomycorrhizal truffle lifestyle.</title>
        <authorList>
            <person name="Murat C."/>
            <person name="Payen T."/>
            <person name="Noel B."/>
            <person name="Kuo A."/>
            <person name="Morin E."/>
            <person name="Chen J."/>
            <person name="Kohler A."/>
            <person name="Krizsan K."/>
            <person name="Balestrini R."/>
            <person name="Da Silva C."/>
            <person name="Montanini B."/>
            <person name="Hainaut M."/>
            <person name="Levati E."/>
            <person name="Barry K.W."/>
            <person name="Belfiori B."/>
            <person name="Cichocki N."/>
            <person name="Clum A."/>
            <person name="Dockter R.B."/>
            <person name="Fauchery L."/>
            <person name="Guy J."/>
            <person name="Iotti M."/>
            <person name="Le Tacon F."/>
            <person name="Lindquist E.A."/>
            <person name="Lipzen A."/>
            <person name="Malagnac F."/>
            <person name="Mello A."/>
            <person name="Molinier V."/>
            <person name="Miyauchi S."/>
            <person name="Poulain J."/>
            <person name="Riccioni C."/>
            <person name="Rubini A."/>
            <person name="Sitrit Y."/>
            <person name="Splivallo R."/>
            <person name="Traeger S."/>
            <person name="Wang M."/>
            <person name="Zifcakova L."/>
            <person name="Wipf D."/>
            <person name="Zambonelli A."/>
            <person name="Paolocci F."/>
            <person name="Nowrousian M."/>
            <person name="Ottonello S."/>
            <person name="Baldrian P."/>
            <person name="Spatafora J.W."/>
            <person name="Henrissat B."/>
            <person name="Nagy L.G."/>
            <person name="Aury J.M."/>
            <person name="Wincker P."/>
            <person name="Grigoriev I.V."/>
            <person name="Bonfante P."/>
            <person name="Martin F.M."/>
        </authorList>
    </citation>
    <scope>NUCLEOTIDE SEQUENCE [LARGE SCALE GENOMIC DNA]</scope>
    <source>
        <strain evidence="1 2">ATCC MYA-4762</strain>
    </source>
</reference>
<evidence type="ECO:0000313" key="2">
    <source>
        <dbReference type="Proteomes" id="UP000267821"/>
    </source>
</evidence>
<organism evidence="1 2">
    <name type="scientific">Terfezia boudieri ATCC MYA-4762</name>
    <dbReference type="NCBI Taxonomy" id="1051890"/>
    <lineage>
        <taxon>Eukaryota</taxon>
        <taxon>Fungi</taxon>
        <taxon>Dikarya</taxon>
        <taxon>Ascomycota</taxon>
        <taxon>Pezizomycotina</taxon>
        <taxon>Pezizomycetes</taxon>
        <taxon>Pezizales</taxon>
        <taxon>Pezizaceae</taxon>
        <taxon>Terfezia</taxon>
    </lineage>
</organism>
<dbReference type="InParanoid" id="A0A3N4LYP8"/>
<sequence>MVIFDKRVVIVVISHFTPMDSPPVLPTPLWIAPKGKKGVRPTKQQYADSMGIDVTAYNQITALAKVTVESSAENLLSIRRWSYIPRHDKLAYINTLHEQINALRRSDIDVVRARCNDKNILNHFGQEGWQRGRLWRRKKERKSK</sequence>
<gene>
    <name evidence="1" type="ORF">L211DRAFT_865455</name>
</gene>